<organism evidence="2 3">
    <name type="scientific">Cryptolaemus montrouzieri</name>
    <dbReference type="NCBI Taxonomy" id="559131"/>
    <lineage>
        <taxon>Eukaryota</taxon>
        <taxon>Metazoa</taxon>
        <taxon>Ecdysozoa</taxon>
        <taxon>Arthropoda</taxon>
        <taxon>Hexapoda</taxon>
        <taxon>Insecta</taxon>
        <taxon>Pterygota</taxon>
        <taxon>Neoptera</taxon>
        <taxon>Endopterygota</taxon>
        <taxon>Coleoptera</taxon>
        <taxon>Polyphaga</taxon>
        <taxon>Cucujiformia</taxon>
        <taxon>Coccinelloidea</taxon>
        <taxon>Coccinellidae</taxon>
        <taxon>Scymninae</taxon>
        <taxon>Scymnini</taxon>
        <taxon>Cryptolaemus</taxon>
    </lineage>
</organism>
<gene>
    <name evidence="2" type="ORF">HHI36_005409</name>
</gene>
<name>A0ABD2NVL7_9CUCU</name>
<feature type="region of interest" description="Disordered" evidence="1">
    <location>
        <begin position="1"/>
        <end position="22"/>
    </location>
</feature>
<keyword evidence="3" id="KW-1185">Reference proteome</keyword>
<protein>
    <submittedName>
        <fullName evidence="2">Uncharacterized protein</fullName>
    </submittedName>
</protein>
<reference evidence="2 3" key="1">
    <citation type="journal article" date="2021" name="BMC Biol.">
        <title>Horizontally acquired antibacterial genes associated with adaptive radiation of ladybird beetles.</title>
        <authorList>
            <person name="Li H.S."/>
            <person name="Tang X.F."/>
            <person name="Huang Y.H."/>
            <person name="Xu Z.Y."/>
            <person name="Chen M.L."/>
            <person name="Du X.Y."/>
            <person name="Qiu B.Y."/>
            <person name="Chen P.T."/>
            <person name="Zhang W."/>
            <person name="Slipinski A."/>
            <person name="Escalona H.E."/>
            <person name="Waterhouse R.M."/>
            <person name="Zwick A."/>
            <person name="Pang H."/>
        </authorList>
    </citation>
    <scope>NUCLEOTIDE SEQUENCE [LARGE SCALE GENOMIC DNA]</scope>
    <source>
        <strain evidence="2">SYSU2018</strain>
    </source>
</reference>
<dbReference type="AlphaFoldDB" id="A0ABD2NVL7"/>
<proteinExistence type="predicted"/>
<accession>A0ABD2NVL7</accession>
<evidence type="ECO:0000313" key="2">
    <source>
        <dbReference type="EMBL" id="KAL3282215.1"/>
    </source>
</evidence>
<evidence type="ECO:0000256" key="1">
    <source>
        <dbReference type="SAM" id="MobiDB-lite"/>
    </source>
</evidence>
<feature type="region of interest" description="Disordered" evidence="1">
    <location>
        <begin position="134"/>
        <end position="153"/>
    </location>
</feature>
<dbReference type="EMBL" id="JABFTP020000144">
    <property type="protein sequence ID" value="KAL3282215.1"/>
    <property type="molecule type" value="Genomic_DNA"/>
</dbReference>
<dbReference type="Proteomes" id="UP001516400">
    <property type="component" value="Unassembled WGS sequence"/>
</dbReference>
<sequence length="153" mass="17244">MDKNKKPSRALNLKQRQERKESIQKLPKIVKFFTQPSTSSFVSNISVGSDSESDKVTPSVLVEKPTQEDWIVKAVKDAVVDHINEHDICMCISQDSQVTAEESSISSFFENVNDQSSYDSGNFTNKILSETEKRQILDMRPLQPLGPFPTDAH</sequence>
<comment type="caution">
    <text evidence="2">The sequence shown here is derived from an EMBL/GenBank/DDBJ whole genome shotgun (WGS) entry which is preliminary data.</text>
</comment>
<evidence type="ECO:0000313" key="3">
    <source>
        <dbReference type="Proteomes" id="UP001516400"/>
    </source>
</evidence>